<gene>
    <name evidence="4" type="ORF">J3R73_002479</name>
</gene>
<name>A0ABU0FEE0_9HYPH</name>
<evidence type="ECO:0000256" key="2">
    <source>
        <dbReference type="SAM" id="MobiDB-lite"/>
    </source>
</evidence>
<proteinExistence type="predicted"/>
<feature type="chain" id="PRO_5047532632" evidence="3">
    <location>
        <begin position="25"/>
        <end position="518"/>
    </location>
</feature>
<keyword evidence="3" id="KW-0732">Signal</keyword>
<protein>
    <submittedName>
        <fullName evidence="4">Phospholipase C</fullName>
        <ecNumber evidence="4">3.1.4.3</ecNumber>
    </submittedName>
</protein>
<feature type="compositionally biased region" description="Polar residues" evidence="2">
    <location>
        <begin position="262"/>
        <end position="272"/>
    </location>
</feature>
<feature type="compositionally biased region" description="Low complexity" evidence="2">
    <location>
        <begin position="279"/>
        <end position="290"/>
    </location>
</feature>
<dbReference type="Gene3D" id="3.40.720.10">
    <property type="entry name" value="Alkaline Phosphatase, subunit A"/>
    <property type="match status" value="2"/>
</dbReference>
<dbReference type="Pfam" id="PF04185">
    <property type="entry name" value="Phosphoesterase"/>
    <property type="match status" value="1"/>
</dbReference>
<dbReference type="PANTHER" id="PTHR31956">
    <property type="entry name" value="NON-SPECIFIC PHOSPHOLIPASE C4-RELATED"/>
    <property type="match status" value="1"/>
</dbReference>
<keyword evidence="1 4" id="KW-0378">Hydrolase</keyword>
<dbReference type="InterPro" id="IPR007312">
    <property type="entry name" value="Phosphoesterase"/>
</dbReference>
<dbReference type="NCBIfam" id="TIGR03397">
    <property type="entry name" value="acid_phos_Burk"/>
    <property type="match status" value="1"/>
</dbReference>
<accession>A0ABU0FEE0</accession>
<feature type="region of interest" description="Disordered" evidence="2">
    <location>
        <begin position="262"/>
        <end position="299"/>
    </location>
</feature>
<keyword evidence="5" id="KW-1185">Reference proteome</keyword>
<dbReference type="InterPro" id="IPR017850">
    <property type="entry name" value="Alkaline_phosphatase_core_sf"/>
</dbReference>
<evidence type="ECO:0000256" key="1">
    <source>
        <dbReference type="ARBA" id="ARBA00022801"/>
    </source>
</evidence>
<dbReference type="GO" id="GO:0034480">
    <property type="term" value="F:phosphatidylcholine phospholipase C activity"/>
    <property type="evidence" value="ECO:0007669"/>
    <property type="project" value="UniProtKB-EC"/>
</dbReference>
<dbReference type="EMBL" id="JAUSVK010000001">
    <property type="protein sequence ID" value="MDQ0392687.1"/>
    <property type="molecule type" value="Genomic_DNA"/>
</dbReference>
<evidence type="ECO:0000313" key="5">
    <source>
        <dbReference type="Proteomes" id="UP001237448"/>
    </source>
</evidence>
<dbReference type="CDD" id="cd16013">
    <property type="entry name" value="AcpA"/>
    <property type="match status" value="1"/>
</dbReference>
<feature type="signal peptide" evidence="3">
    <location>
        <begin position="1"/>
        <end position="24"/>
    </location>
</feature>
<dbReference type="SUPFAM" id="SSF53649">
    <property type="entry name" value="Alkaline phosphatase-like"/>
    <property type="match status" value="1"/>
</dbReference>
<evidence type="ECO:0000256" key="3">
    <source>
        <dbReference type="SAM" id="SignalP"/>
    </source>
</evidence>
<organism evidence="4 5">
    <name type="scientific">Labrys monachus</name>
    <dbReference type="NCBI Taxonomy" id="217067"/>
    <lineage>
        <taxon>Bacteria</taxon>
        <taxon>Pseudomonadati</taxon>
        <taxon>Pseudomonadota</taxon>
        <taxon>Alphaproteobacteria</taxon>
        <taxon>Hyphomicrobiales</taxon>
        <taxon>Xanthobacteraceae</taxon>
        <taxon>Labrys</taxon>
    </lineage>
</organism>
<dbReference type="RefSeq" id="WP_307426933.1">
    <property type="nucleotide sequence ID" value="NZ_JAUSVK010000001.1"/>
</dbReference>
<reference evidence="4 5" key="1">
    <citation type="submission" date="2023-07" db="EMBL/GenBank/DDBJ databases">
        <title>Genomic Encyclopedia of Type Strains, Phase IV (KMG-IV): sequencing the most valuable type-strain genomes for metagenomic binning, comparative biology and taxonomic classification.</title>
        <authorList>
            <person name="Goeker M."/>
        </authorList>
    </citation>
    <scope>NUCLEOTIDE SEQUENCE [LARGE SCALE GENOMIC DNA]</scope>
    <source>
        <strain evidence="4 5">DSM 5896</strain>
    </source>
</reference>
<comment type="caution">
    <text evidence="4">The sequence shown here is derived from an EMBL/GenBank/DDBJ whole genome shotgun (WGS) entry which is preliminary data.</text>
</comment>
<dbReference type="InterPro" id="IPR017768">
    <property type="entry name" value="AcpA"/>
</dbReference>
<dbReference type="PANTHER" id="PTHR31956:SF1">
    <property type="entry name" value="NON-SPECIFIC PHOSPHOLIPASE C1"/>
    <property type="match status" value="1"/>
</dbReference>
<dbReference type="EC" id="3.1.4.3" evidence="4"/>
<evidence type="ECO:0000313" key="4">
    <source>
        <dbReference type="EMBL" id="MDQ0392687.1"/>
    </source>
</evidence>
<sequence>MLTRLIVAAPLAGLAAGILSPALAAGYNDDPSQNLKLIDTVVVIYAENRSFDNLYGSFPGANGLQNASGTALLQRDRDGMPLKELPPVWDGLTAKGVTPPVTQADSAHLPNRPFRVDDPDGFNLPLGSITHDLWHRFYQNQMQIDGGRNDKFVAWADSGAMPMSLWDGSKTAMWKVARKYVLADDFFMGGFGGSFFNHQWLVCACAPSYPGADTSPAKPSIAVVEPDGVTLKLAVNSPASALDGIPKFVGDGNLTPDFHAVNTMQPSYQPSGNAPAKGADPATADPANPTTLPPQTEPTIGDLLSLRKIGWAWYGGAWQYVLDHGNKTPVPNFQYHHQPLNYYASFAPGTAARAEHLRDGGLGGSEFIKAIDAGTLPQVSFYKPQGDLNEHSGYADIQAGDAHIADVVAHLEKSPQWAHMLVVVTYDENGGLWDHVAPPKGDRWGPGSRIPAIIISPFARRGFVDHTPMDTTSILRFITRRFELPTLHGITVRDDAVASYNQPPLGDLTSALDLTGSR</sequence>
<dbReference type="Proteomes" id="UP001237448">
    <property type="component" value="Unassembled WGS sequence"/>
</dbReference>